<reference evidence="2" key="1">
    <citation type="submission" date="2020-10" db="EMBL/GenBank/DDBJ databases">
        <authorList>
            <person name="Gilroy R."/>
        </authorList>
    </citation>
    <scope>NUCLEOTIDE SEQUENCE</scope>
    <source>
        <strain evidence="2">ChiSjej6B24-2974</strain>
    </source>
</reference>
<proteinExistence type="predicted"/>
<gene>
    <name evidence="2" type="ORF">IAA52_01530</name>
</gene>
<evidence type="ECO:0000256" key="1">
    <source>
        <dbReference type="SAM" id="Phobius"/>
    </source>
</evidence>
<organism evidence="2 3">
    <name type="scientific">Candidatus Pullichristensenella stercorigallinarum</name>
    <dbReference type="NCBI Taxonomy" id="2840909"/>
    <lineage>
        <taxon>Bacteria</taxon>
        <taxon>Bacillati</taxon>
        <taxon>Bacillota</taxon>
        <taxon>Clostridia</taxon>
        <taxon>Candidatus Pullichristensenella</taxon>
    </lineage>
</organism>
<keyword evidence="1" id="KW-0812">Transmembrane</keyword>
<comment type="caution">
    <text evidence="2">The sequence shown here is derived from an EMBL/GenBank/DDBJ whole genome shotgun (WGS) entry which is preliminary data.</text>
</comment>
<keyword evidence="1" id="KW-1133">Transmembrane helix</keyword>
<protein>
    <submittedName>
        <fullName evidence="2">Uncharacterized protein</fullName>
    </submittedName>
</protein>
<evidence type="ECO:0000313" key="2">
    <source>
        <dbReference type="EMBL" id="HIQ81762.1"/>
    </source>
</evidence>
<keyword evidence="1" id="KW-0472">Membrane</keyword>
<name>A0A9D0ZJM4_9FIRM</name>
<feature type="transmembrane region" description="Helical" evidence="1">
    <location>
        <begin position="99"/>
        <end position="119"/>
    </location>
</feature>
<accession>A0A9D0ZJM4</accession>
<reference evidence="2" key="2">
    <citation type="journal article" date="2021" name="PeerJ">
        <title>Extensive microbial diversity within the chicken gut microbiome revealed by metagenomics and culture.</title>
        <authorList>
            <person name="Gilroy R."/>
            <person name="Ravi A."/>
            <person name="Getino M."/>
            <person name="Pursley I."/>
            <person name="Horton D.L."/>
            <person name="Alikhan N.F."/>
            <person name="Baker D."/>
            <person name="Gharbi K."/>
            <person name="Hall N."/>
            <person name="Watson M."/>
            <person name="Adriaenssens E.M."/>
            <person name="Foster-Nyarko E."/>
            <person name="Jarju S."/>
            <person name="Secka A."/>
            <person name="Antonio M."/>
            <person name="Oren A."/>
            <person name="Chaudhuri R.R."/>
            <person name="La Ragione R."/>
            <person name="Hildebrand F."/>
            <person name="Pallen M.J."/>
        </authorList>
    </citation>
    <scope>NUCLEOTIDE SEQUENCE</scope>
    <source>
        <strain evidence="2">ChiSjej6B24-2974</strain>
    </source>
</reference>
<dbReference type="Proteomes" id="UP000824260">
    <property type="component" value="Unassembled WGS sequence"/>
</dbReference>
<sequence length="124" mass="13544">MRRDRGGGLFITREAVQSPWFACERAGDVWRLWPTAALVAQYERAEAPDALARTFLRFRGLPIEAESLALFCEGTKLAEAPEKARIAALNKAVRQRAAVCMRLGGGGGLFACAILLNLIGGNRR</sequence>
<dbReference type="EMBL" id="DVFZ01000015">
    <property type="protein sequence ID" value="HIQ81762.1"/>
    <property type="molecule type" value="Genomic_DNA"/>
</dbReference>
<dbReference type="AlphaFoldDB" id="A0A9D0ZJM4"/>
<evidence type="ECO:0000313" key="3">
    <source>
        <dbReference type="Proteomes" id="UP000824260"/>
    </source>
</evidence>